<dbReference type="Gene3D" id="3.40.50.300">
    <property type="entry name" value="P-loop containing nucleotide triphosphate hydrolases"/>
    <property type="match status" value="1"/>
</dbReference>
<comment type="caution">
    <text evidence="6">The sequence shown here is derived from an EMBL/GenBank/DDBJ whole genome shotgun (WGS) entry which is preliminary data.</text>
</comment>
<accession>A0A4Z1GQR9</accession>
<dbReference type="EMBL" id="PQXK01000138">
    <property type="protein sequence ID" value="TGO36003.1"/>
    <property type="molecule type" value="Genomic_DNA"/>
</dbReference>
<evidence type="ECO:0000256" key="1">
    <source>
        <dbReference type="ARBA" id="ARBA00022723"/>
    </source>
</evidence>
<dbReference type="GO" id="GO:0003924">
    <property type="term" value="F:GTPase activity"/>
    <property type="evidence" value="ECO:0007669"/>
    <property type="project" value="InterPro"/>
</dbReference>
<keyword evidence="7" id="KW-1185">Reference proteome</keyword>
<dbReference type="GO" id="GO:0007188">
    <property type="term" value="P:adenylate cyclase-modulating G protein-coupled receptor signaling pathway"/>
    <property type="evidence" value="ECO:0007669"/>
    <property type="project" value="TreeGrafter"/>
</dbReference>
<dbReference type="Proteomes" id="UP000297814">
    <property type="component" value="Unassembled WGS sequence"/>
</dbReference>
<dbReference type="Pfam" id="PF00503">
    <property type="entry name" value="G-alpha"/>
    <property type="match status" value="1"/>
</dbReference>
<dbReference type="GO" id="GO:0005737">
    <property type="term" value="C:cytoplasm"/>
    <property type="evidence" value="ECO:0007669"/>
    <property type="project" value="TreeGrafter"/>
</dbReference>
<dbReference type="PANTHER" id="PTHR10218:SF302">
    <property type="entry name" value="GUANINE NUCLEOTIDE-BINDING PROTEIN ALPHA-5 SUBUNIT"/>
    <property type="match status" value="1"/>
</dbReference>
<keyword evidence="2" id="KW-0547">Nucleotide-binding</keyword>
<reference evidence="6 7" key="1">
    <citation type="submission" date="2017-12" db="EMBL/GenBank/DDBJ databases">
        <title>Comparative genomics of Botrytis spp.</title>
        <authorList>
            <person name="Valero-Jimenez C.A."/>
            <person name="Tapia P."/>
            <person name="Veloso J."/>
            <person name="Silva-Moreno E."/>
            <person name="Staats M."/>
            <person name="Valdes J.H."/>
            <person name="Van Kan J.A.L."/>
        </authorList>
    </citation>
    <scope>NUCLEOTIDE SEQUENCE [LARGE SCALE GENOMIC DNA]</scope>
    <source>
        <strain evidence="6 7">Bh0001</strain>
    </source>
</reference>
<dbReference type="GO" id="GO:0031683">
    <property type="term" value="F:G-protein beta/gamma-subunit complex binding"/>
    <property type="evidence" value="ECO:0007669"/>
    <property type="project" value="InterPro"/>
</dbReference>
<gene>
    <name evidence="6" type="ORF">BHYA_0138g00160</name>
</gene>
<keyword evidence="4" id="KW-0807">Transducer</keyword>
<evidence type="ECO:0000313" key="7">
    <source>
        <dbReference type="Proteomes" id="UP000297814"/>
    </source>
</evidence>
<evidence type="ECO:0000256" key="4">
    <source>
        <dbReference type="ARBA" id="ARBA00023224"/>
    </source>
</evidence>
<sequence>MDPISILSLTGSVFTTEKVITSLITNLVTLKSKYKSASLMASHLIGQLTTIKAALDEVSNWIATFLQRADRNEQLIVNLESSLESCNVFLLMLEDHITRLDQNGIDRQLKGKVKLLWNESEIKELNNYLNGEINALNLLLTAKPESQKVFKKVEDDCASFSVFRSETSGSHIAFDFDKEIATANVYRNVTISPGMTINGSENTYSPRSKNKTGTEIGLSQNLKQRRAKLLSKRTIEWCSQQTIPSDCDTNLPNSRSTPIDDTILTTNIPEDESRSTTSELQSEKDRSSPDIVDNPFLDSDEGSTYLSIPIPHPDSSFTSSDTSNFHKNNDLCSSSYQSLRILHYILQSGCSNSGKATLTDSIKFLSQDMTRDEIWIYGKAIQSYILRCILHTVWEMRKRNISSHWADKYGLYDIGDFKDGPLVSHNVWSYKGWPYDHTTETIHSLAKTSWNDQGFRDTFDVWSSKNSRIKAAESYFRSGHRIWSSSYIPTKEDLLLLFGRAINMDIMWENRIVKVYDYGGFEDCHKKWEDVRVAIGPKTIYYTISMMSSGFLKDADTFQPFADFVHFEAACKPRYWTIPKCVILFTHLDEFMTNLESPTLNRKDVKQYFPRFWGKHKDLWDVKSIVEDRVQKVASQQNRDVIDLFANPNRETIDTVLNIIFQNSPNGKLNNELIIAPDCL</sequence>
<protein>
    <recommendedName>
        <fullName evidence="8">Fungal N-terminal domain-containing protein</fullName>
    </recommendedName>
</protein>
<feature type="region of interest" description="Disordered" evidence="5">
    <location>
        <begin position="246"/>
        <end position="295"/>
    </location>
</feature>
<organism evidence="6 7">
    <name type="scientific">Botrytis hyacinthi</name>
    <dbReference type="NCBI Taxonomy" id="278943"/>
    <lineage>
        <taxon>Eukaryota</taxon>
        <taxon>Fungi</taxon>
        <taxon>Dikarya</taxon>
        <taxon>Ascomycota</taxon>
        <taxon>Pezizomycotina</taxon>
        <taxon>Leotiomycetes</taxon>
        <taxon>Helotiales</taxon>
        <taxon>Sclerotiniaceae</taxon>
        <taxon>Botrytis</taxon>
    </lineage>
</organism>
<evidence type="ECO:0000256" key="2">
    <source>
        <dbReference type="ARBA" id="ARBA00022741"/>
    </source>
</evidence>
<feature type="compositionally biased region" description="Polar residues" evidence="5">
    <location>
        <begin position="246"/>
        <end position="268"/>
    </location>
</feature>
<dbReference type="GO" id="GO:0001664">
    <property type="term" value="F:G protein-coupled receptor binding"/>
    <property type="evidence" value="ECO:0007669"/>
    <property type="project" value="TreeGrafter"/>
</dbReference>
<proteinExistence type="predicted"/>
<dbReference type="GO" id="GO:0005525">
    <property type="term" value="F:GTP binding"/>
    <property type="evidence" value="ECO:0007669"/>
    <property type="project" value="UniProtKB-KW"/>
</dbReference>
<dbReference type="AlphaFoldDB" id="A0A4Z1GQR9"/>
<evidence type="ECO:0008006" key="8">
    <source>
        <dbReference type="Google" id="ProtNLM"/>
    </source>
</evidence>
<feature type="region of interest" description="Disordered" evidence="5">
    <location>
        <begin position="197"/>
        <end position="220"/>
    </location>
</feature>
<dbReference type="InterPro" id="IPR027417">
    <property type="entry name" value="P-loop_NTPase"/>
</dbReference>
<dbReference type="InterPro" id="IPR011025">
    <property type="entry name" value="GproteinA_insert"/>
</dbReference>
<dbReference type="PANTHER" id="PTHR10218">
    <property type="entry name" value="GTP-BINDING PROTEIN ALPHA SUBUNIT"/>
    <property type="match status" value="1"/>
</dbReference>
<dbReference type="GO" id="GO:0005834">
    <property type="term" value="C:heterotrimeric G-protein complex"/>
    <property type="evidence" value="ECO:0007669"/>
    <property type="project" value="TreeGrafter"/>
</dbReference>
<dbReference type="GO" id="GO:0046872">
    <property type="term" value="F:metal ion binding"/>
    <property type="evidence" value="ECO:0007669"/>
    <property type="project" value="UniProtKB-KW"/>
</dbReference>
<dbReference type="SUPFAM" id="SSF47895">
    <property type="entry name" value="Transducin (alpha subunit), insertion domain"/>
    <property type="match status" value="1"/>
</dbReference>
<keyword evidence="1" id="KW-0479">Metal-binding</keyword>
<evidence type="ECO:0000256" key="5">
    <source>
        <dbReference type="SAM" id="MobiDB-lite"/>
    </source>
</evidence>
<evidence type="ECO:0000256" key="3">
    <source>
        <dbReference type="ARBA" id="ARBA00023134"/>
    </source>
</evidence>
<keyword evidence="3" id="KW-0342">GTP-binding</keyword>
<dbReference type="InterPro" id="IPR001019">
    <property type="entry name" value="Gprotein_alpha_su"/>
</dbReference>
<name>A0A4Z1GQR9_9HELO</name>
<evidence type="ECO:0000313" key="6">
    <source>
        <dbReference type="EMBL" id="TGO36003.1"/>
    </source>
</evidence>
<dbReference type="Gene3D" id="1.10.400.10">
    <property type="entry name" value="GI Alpha 1, domain 2-like"/>
    <property type="match status" value="1"/>
</dbReference>
<dbReference type="PROSITE" id="PS51882">
    <property type="entry name" value="G_ALPHA"/>
    <property type="match status" value="1"/>
</dbReference>